<proteinExistence type="predicted"/>
<dbReference type="PANTHER" id="PTHR40446">
    <property type="entry name" value="N-ACETYLGLUCOSAMINE-1-PHOSPHODIESTER ALPHA-N-ACETYLGLUCOSAMINIDASE"/>
    <property type="match status" value="1"/>
</dbReference>
<feature type="domain" description="Phosphodiester glycosidase" evidence="2">
    <location>
        <begin position="298"/>
        <end position="408"/>
    </location>
</feature>
<dbReference type="Proteomes" id="UP000569914">
    <property type="component" value="Unassembled WGS sequence"/>
</dbReference>
<sequence length="411" mass="42875">MIKGRFSTMTALLGGTLLTLALAAVPATARPPELPLGDADLPESRSTSTLAPGVTLTTIVRGDEPADPAEIATTTRGPWRVFLLTIDPRQATGEIRAVKGPDLAGVETTSQLTAEAGALAGVNASFFTFTASRDYPGDPVGLGVYDGRLLSEPTTDPAEVSVLFHRDGLRPSYGPFSWSGHVQGRDLRVGLEFVNHPPALPAGCEALADQAACPTDGDTVLFTPEFAASTPSGPGTELVLDSRGCVKRRADQRGTALAKGEQSLQATGSDVVALRRLAGCVKIDSTLRDEAGREVRLGRDSQAVNGRYQLLRNGENVLPPIDNSFFARNPRTFIGTKSTGELVLGVIDGRQTTSVGTTLEETAAVAKSLGLRDAINLDGGGSSTMVAKGGLINKPSGSAERKVGDALVYTP</sequence>
<organism evidence="3 4">
    <name type="scientific">Microlunatus parietis</name>
    <dbReference type="NCBI Taxonomy" id="682979"/>
    <lineage>
        <taxon>Bacteria</taxon>
        <taxon>Bacillati</taxon>
        <taxon>Actinomycetota</taxon>
        <taxon>Actinomycetes</taxon>
        <taxon>Propionibacteriales</taxon>
        <taxon>Propionibacteriaceae</taxon>
        <taxon>Microlunatus</taxon>
    </lineage>
</organism>
<evidence type="ECO:0000313" key="4">
    <source>
        <dbReference type="Proteomes" id="UP000569914"/>
    </source>
</evidence>
<accession>A0A7Y9LEU0</accession>
<feature type="signal peptide" evidence="1">
    <location>
        <begin position="1"/>
        <end position="29"/>
    </location>
</feature>
<keyword evidence="1" id="KW-0732">Signal</keyword>
<dbReference type="AlphaFoldDB" id="A0A7Y9LEU0"/>
<evidence type="ECO:0000259" key="2">
    <source>
        <dbReference type="Pfam" id="PF09992"/>
    </source>
</evidence>
<reference evidence="3 4" key="1">
    <citation type="submission" date="2020-07" db="EMBL/GenBank/DDBJ databases">
        <title>Sequencing the genomes of 1000 actinobacteria strains.</title>
        <authorList>
            <person name="Klenk H.-P."/>
        </authorList>
    </citation>
    <scope>NUCLEOTIDE SEQUENCE [LARGE SCALE GENOMIC DNA]</scope>
    <source>
        <strain evidence="3 4">DSM 22083</strain>
    </source>
</reference>
<comment type="caution">
    <text evidence="3">The sequence shown here is derived from an EMBL/GenBank/DDBJ whole genome shotgun (WGS) entry which is preliminary data.</text>
</comment>
<evidence type="ECO:0000313" key="3">
    <source>
        <dbReference type="EMBL" id="NYE75362.1"/>
    </source>
</evidence>
<dbReference type="EMBL" id="JACCBU010000001">
    <property type="protein sequence ID" value="NYE75362.1"/>
    <property type="molecule type" value="Genomic_DNA"/>
</dbReference>
<feature type="chain" id="PRO_5031051678" evidence="1">
    <location>
        <begin position="30"/>
        <end position="411"/>
    </location>
</feature>
<dbReference type="PANTHER" id="PTHR40446:SF2">
    <property type="entry name" value="N-ACETYLGLUCOSAMINE-1-PHOSPHODIESTER ALPHA-N-ACETYLGLUCOSAMINIDASE"/>
    <property type="match status" value="1"/>
</dbReference>
<protein>
    <submittedName>
        <fullName evidence="3">Exopolysaccharide biosynthesis protein</fullName>
    </submittedName>
</protein>
<name>A0A7Y9LEU0_9ACTN</name>
<dbReference type="Pfam" id="PF09992">
    <property type="entry name" value="NAGPA"/>
    <property type="match status" value="1"/>
</dbReference>
<dbReference type="InterPro" id="IPR018711">
    <property type="entry name" value="NAGPA"/>
</dbReference>
<dbReference type="RefSeq" id="WP_179757880.1">
    <property type="nucleotide sequence ID" value="NZ_JACCBU010000001.1"/>
</dbReference>
<gene>
    <name evidence="3" type="ORF">BKA15_006691</name>
</gene>
<keyword evidence="4" id="KW-1185">Reference proteome</keyword>
<evidence type="ECO:0000256" key="1">
    <source>
        <dbReference type="SAM" id="SignalP"/>
    </source>
</evidence>